<organism evidence="1">
    <name type="scientific">marine metagenome</name>
    <dbReference type="NCBI Taxonomy" id="408172"/>
    <lineage>
        <taxon>unclassified sequences</taxon>
        <taxon>metagenomes</taxon>
        <taxon>ecological metagenomes</taxon>
    </lineage>
</organism>
<sequence length="225" mass="23761">MTFSISGFCQKTGMVGVAITTSSICVASRCPWVRAGVGAAVTQNITDPGLGNLMLDCLARGLSAQQSIDKVVKDRKFINYRQLTLLDSKGNSASFTGSETLGTNAVSQGGSCIAAGNLLSSAEVVQAMSDSFSNNANLHLAERLLVALQAGLNAGGEEGPVHSAGLKVAHQHPWPLVDLRVDWADDDPLPNLVNLWRAYEPQMMDYNSRAIDPSQAPSYGVPGDL</sequence>
<name>A0A381XHK3_9ZZZZ</name>
<gene>
    <name evidence="1" type="ORF">METZ01_LOCUS117069</name>
</gene>
<dbReference type="Gene3D" id="3.60.20.10">
    <property type="entry name" value="Glutamine Phosphoribosylpyrophosphate, subunit 1, domain 1"/>
    <property type="match status" value="1"/>
</dbReference>
<evidence type="ECO:0000313" key="1">
    <source>
        <dbReference type="EMBL" id="SVA64215.1"/>
    </source>
</evidence>
<accession>A0A381XHK3</accession>
<reference evidence="1" key="1">
    <citation type="submission" date="2018-05" db="EMBL/GenBank/DDBJ databases">
        <authorList>
            <person name="Lanie J.A."/>
            <person name="Ng W.-L."/>
            <person name="Kazmierczak K.M."/>
            <person name="Andrzejewski T.M."/>
            <person name="Davidsen T.M."/>
            <person name="Wayne K.J."/>
            <person name="Tettelin H."/>
            <person name="Glass J.I."/>
            <person name="Rusch D."/>
            <person name="Podicherti R."/>
            <person name="Tsui H.-C.T."/>
            <person name="Winkler M.E."/>
        </authorList>
    </citation>
    <scope>NUCLEOTIDE SEQUENCE</scope>
</reference>
<dbReference type="InterPro" id="IPR010430">
    <property type="entry name" value="DUF1028"/>
</dbReference>
<protein>
    <recommendedName>
        <fullName evidence="2">Fimbrial assembly protein FimA</fullName>
    </recommendedName>
</protein>
<dbReference type="SUPFAM" id="SSF56235">
    <property type="entry name" value="N-terminal nucleophile aminohydrolases (Ntn hydrolases)"/>
    <property type="match status" value="1"/>
</dbReference>
<evidence type="ECO:0008006" key="2">
    <source>
        <dbReference type="Google" id="ProtNLM"/>
    </source>
</evidence>
<dbReference type="Pfam" id="PF06267">
    <property type="entry name" value="DUF1028"/>
    <property type="match status" value="1"/>
</dbReference>
<dbReference type="InterPro" id="IPR029055">
    <property type="entry name" value="Ntn_hydrolases_N"/>
</dbReference>
<dbReference type="EMBL" id="UINC01015211">
    <property type="protein sequence ID" value="SVA64215.1"/>
    <property type="molecule type" value="Genomic_DNA"/>
</dbReference>
<dbReference type="AlphaFoldDB" id="A0A381XHK3"/>
<dbReference type="PANTHER" id="PTHR39328:SF1">
    <property type="entry name" value="BLL2871 PROTEIN"/>
    <property type="match status" value="1"/>
</dbReference>
<dbReference type="PANTHER" id="PTHR39328">
    <property type="entry name" value="BLL2871 PROTEIN"/>
    <property type="match status" value="1"/>
</dbReference>
<proteinExistence type="predicted"/>